<accession>A0AAD9MQR9</accession>
<keyword evidence="2" id="KW-1185">Reference proteome</keyword>
<dbReference type="AlphaFoldDB" id="A0AAD9MQR9"/>
<organism evidence="1 2">
    <name type="scientific">Paralvinella palmiformis</name>
    <dbReference type="NCBI Taxonomy" id="53620"/>
    <lineage>
        <taxon>Eukaryota</taxon>
        <taxon>Metazoa</taxon>
        <taxon>Spiralia</taxon>
        <taxon>Lophotrochozoa</taxon>
        <taxon>Annelida</taxon>
        <taxon>Polychaeta</taxon>
        <taxon>Sedentaria</taxon>
        <taxon>Canalipalpata</taxon>
        <taxon>Terebellida</taxon>
        <taxon>Terebelliformia</taxon>
        <taxon>Alvinellidae</taxon>
        <taxon>Paralvinella</taxon>
    </lineage>
</organism>
<sequence length="122" mass="13576">MGTEAKLCVCTVSPQRYDELDFQQGEDADCSDYDDDKGQLLNRMLALPPPMPNISTLRKTMTPKKTMSSGLVRTPSSTPTSLAPFLERTLSLEESDIELPDDIELPFQTVAALQQLEIKLNE</sequence>
<dbReference type="EMBL" id="JAODUP010001742">
    <property type="protein sequence ID" value="KAK2139509.1"/>
    <property type="molecule type" value="Genomic_DNA"/>
</dbReference>
<name>A0AAD9MQR9_9ANNE</name>
<evidence type="ECO:0000313" key="1">
    <source>
        <dbReference type="EMBL" id="KAK2139509.1"/>
    </source>
</evidence>
<reference evidence="1" key="1">
    <citation type="journal article" date="2023" name="Mol. Biol. Evol.">
        <title>Third-Generation Sequencing Reveals the Adaptive Role of the Epigenome in Three Deep-Sea Polychaetes.</title>
        <authorList>
            <person name="Perez M."/>
            <person name="Aroh O."/>
            <person name="Sun Y."/>
            <person name="Lan Y."/>
            <person name="Juniper S.K."/>
            <person name="Young C.R."/>
            <person name="Angers B."/>
            <person name="Qian P.Y."/>
        </authorList>
    </citation>
    <scope>NUCLEOTIDE SEQUENCE</scope>
    <source>
        <strain evidence="1">P08H-3</strain>
    </source>
</reference>
<protein>
    <submittedName>
        <fullName evidence="1">Uncharacterized protein</fullName>
    </submittedName>
</protein>
<proteinExistence type="predicted"/>
<comment type="caution">
    <text evidence="1">The sequence shown here is derived from an EMBL/GenBank/DDBJ whole genome shotgun (WGS) entry which is preliminary data.</text>
</comment>
<gene>
    <name evidence="1" type="ORF">LSH36_1743g00010</name>
</gene>
<evidence type="ECO:0000313" key="2">
    <source>
        <dbReference type="Proteomes" id="UP001208570"/>
    </source>
</evidence>
<dbReference type="Proteomes" id="UP001208570">
    <property type="component" value="Unassembled WGS sequence"/>
</dbReference>